<dbReference type="Pfam" id="PF17921">
    <property type="entry name" value="Integrase_H2C2"/>
    <property type="match status" value="1"/>
</dbReference>
<feature type="region of interest" description="Disordered" evidence="1">
    <location>
        <begin position="56"/>
        <end position="107"/>
    </location>
</feature>
<protein>
    <recommendedName>
        <fullName evidence="2">Integrase zinc-binding domain-containing protein</fullName>
    </recommendedName>
</protein>
<evidence type="ECO:0000256" key="1">
    <source>
        <dbReference type="SAM" id="MobiDB-lite"/>
    </source>
</evidence>
<dbReference type="EMBL" id="NBNE01017466">
    <property type="protein sequence ID" value="OWY92716.1"/>
    <property type="molecule type" value="Genomic_DNA"/>
</dbReference>
<dbReference type="Gene3D" id="1.10.340.70">
    <property type="match status" value="1"/>
</dbReference>
<dbReference type="OrthoDB" id="126617at2759"/>
<comment type="caution">
    <text evidence="3">The sequence shown here is derived from an EMBL/GenBank/DDBJ whole genome shotgun (WGS) entry which is preliminary data.</text>
</comment>
<name>A0A225UJJ2_9STRA</name>
<feature type="non-terminal residue" evidence="3">
    <location>
        <position position="216"/>
    </location>
</feature>
<organism evidence="3 4">
    <name type="scientific">Phytophthora megakarya</name>
    <dbReference type="NCBI Taxonomy" id="4795"/>
    <lineage>
        <taxon>Eukaryota</taxon>
        <taxon>Sar</taxon>
        <taxon>Stramenopiles</taxon>
        <taxon>Oomycota</taxon>
        <taxon>Peronosporomycetes</taxon>
        <taxon>Peronosporales</taxon>
        <taxon>Peronosporaceae</taxon>
        <taxon>Phytophthora</taxon>
    </lineage>
</organism>
<dbReference type="FunFam" id="1.10.340.70:FF:000001">
    <property type="entry name" value="Retrovirus-related Pol polyprotein from transposon gypsy-like Protein"/>
    <property type="match status" value="1"/>
</dbReference>
<accession>A0A225UJJ2</accession>
<feature type="domain" description="Integrase zinc-binding" evidence="2">
    <location>
        <begin position="170"/>
        <end position="215"/>
    </location>
</feature>
<dbReference type="Proteomes" id="UP000198211">
    <property type="component" value="Unassembled WGS sequence"/>
</dbReference>
<proteinExistence type="predicted"/>
<sequence length="216" mass="24980">MIYEPSSEDIKAENASSETFAQILGGKTRYIHAMDSDTLLQRKTFDFAHRERAKVSATTRSQSKTKKKRVHFEDEVPGGTTNTEVTEAVNEDSETQGQRPSAEVRHELTADDIDPVTVQEERRRRIAKAQDEELRWSNMKAVLDNVLYYTGVSRRKVDENQPEMSLRLVVPTTMIQEVLHNCHDSIEGWHQGVVRSYQRVKHDYYWIGLYADVEKH</sequence>
<reference evidence="4" key="1">
    <citation type="submission" date="2017-03" db="EMBL/GenBank/DDBJ databases">
        <title>Phytopthora megakarya and P. palmivora, two closely related causual agents of cacao black pod achieved similar genome size and gene model numbers by different mechanisms.</title>
        <authorList>
            <person name="Ali S."/>
            <person name="Shao J."/>
            <person name="Larry D.J."/>
            <person name="Kronmiller B."/>
            <person name="Shen D."/>
            <person name="Strem M.D."/>
            <person name="Melnick R.L."/>
            <person name="Guiltinan M.J."/>
            <person name="Tyler B.M."/>
            <person name="Meinhardt L.W."/>
            <person name="Bailey B.A."/>
        </authorList>
    </citation>
    <scope>NUCLEOTIDE SEQUENCE [LARGE SCALE GENOMIC DNA]</scope>
    <source>
        <strain evidence="4">zdho120</strain>
    </source>
</reference>
<evidence type="ECO:0000259" key="2">
    <source>
        <dbReference type="Pfam" id="PF17921"/>
    </source>
</evidence>
<dbReference type="InterPro" id="IPR041588">
    <property type="entry name" value="Integrase_H2C2"/>
</dbReference>
<dbReference type="AlphaFoldDB" id="A0A225UJJ2"/>
<keyword evidence="4" id="KW-1185">Reference proteome</keyword>
<evidence type="ECO:0000313" key="3">
    <source>
        <dbReference type="EMBL" id="OWY92716.1"/>
    </source>
</evidence>
<gene>
    <name evidence="3" type="ORF">PHMEG_00038159</name>
</gene>
<evidence type="ECO:0000313" key="4">
    <source>
        <dbReference type="Proteomes" id="UP000198211"/>
    </source>
</evidence>